<feature type="region of interest" description="Disordered" evidence="1">
    <location>
        <begin position="160"/>
        <end position="204"/>
    </location>
</feature>
<proteinExistence type="predicted"/>
<dbReference type="EMBL" id="JACBYV010000001">
    <property type="protein sequence ID" value="NYH74526.1"/>
    <property type="molecule type" value="Genomic_DNA"/>
</dbReference>
<protein>
    <submittedName>
        <fullName evidence="2">Uncharacterized protein</fullName>
    </submittedName>
</protein>
<name>A0A7Z0BRT7_9GAMM</name>
<gene>
    <name evidence="2" type="ORF">FHR27_003136</name>
</gene>
<evidence type="ECO:0000313" key="3">
    <source>
        <dbReference type="Proteomes" id="UP000578688"/>
    </source>
</evidence>
<organism evidence="2 3">
    <name type="scientific">Phytopseudomonas flavescens</name>
    <dbReference type="NCBI Taxonomy" id="29435"/>
    <lineage>
        <taxon>Bacteria</taxon>
        <taxon>Pseudomonadati</taxon>
        <taxon>Pseudomonadota</taxon>
        <taxon>Gammaproteobacteria</taxon>
        <taxon>Pseudomonadales</taxon>
        <taxon>Pseudomonadaceae</taxon>
        <taxon>Phytopseudomonas</taxon>
    </lineage>
</organism>
<accession>A0A7Z0BRT7</accession>
<feature type="compositionally biased region" description="Basic residues" evidence="1">
    <location>
        <begin position="193"/>
        <end position="204"/>
    </location>
</feature>
<feature type="compositionally biased region" description="Basic and acidic residues" evidence="1">
    <location>
        <begin position="176"/>
        <end position="187"/>
    </location>
</feature>
<evidence type="ECO:0000256" key="1">
    <source>
        <dbReference type="SAM" id="MobiDB-lite"/>
    </source>
</evidence>
<dbReference type="AlphaFoldDB" id="A0A7Z0BRT7"/>
<keyword evidence="3" id="KW-1185">Reference proteome</keyword>
<evidence type="ECO:0000313" key="2">
    <source>
        <dbReference type="EMBL" id="NYH74526.1"/>
    </source>
</evidence>
<comment type="caution">
    <text evidence="2">The sequence shown here is derived from an EMBL/GenBank/DDBJ whole genome shotgun (WGS) entry which is preliminary data.</text>
</comment>
<dbReference type="Proteomes" id="UP000578688">
    <property type="component" value="Unassembled WGS sequence"/>
</dbReference>
<reference evidence="2 3" key="1">
    <citation type="submission" date="2020-07" db="EMBL/GenBank/DDBJ databases">
        <title>Genomic analyses of the natural microbiome of Caenorhabditis elegans.</title>
        <authorList>
            <person name="Samuel B."/>
        </authorList>
    </citation>
    <scope>NUCLEOTIDE SEQUENCE [LARGE SCALE GENOMIC DNA]</scope>
    <source>
        <strain evidence="2 3">BIGb0408</strain>
    </source>
</reference>
<sequence length="204" mass="23001">MARSHNSVGWVTPYPSTGTAVTWWMKKASSTLRRPCLANRLLTCGSVAMRANRGRGPLPQFRGVDNALSIHRSRDRLVDEKSVIHPTAPTTRESPTHLWERRHARDSRAWPVPTIPAGWITPYPSTGAEIAWWMKKASSTLRRPCFANRLLTCGSVAMRANRGHGPLPRFNAARRSRAERGNDEAGSRTRSTSSRRRPRSRRSR</sequence>